<dbReference type="InterPro" id="IPR001680">
    <property type="entry name" value="WD40_rpt"/>
</dbReference>
<gene>
    <name evidence="4" type="ORF">BG015_009685</name>
</gene>
<dbReference type="PRINTS" id="PR00320">
    <property type="entry name" value="GPROTEINBRPT"/>
</dbReference>
<dbReference type="Pfam" id="PF00400">
    <property type="entry name" value="WD40"/>
    <property type="match status" value="3"/>
</dbReference>
<dbReference type="PANTHER" id="PTHR19849">
    <property type="entry name" value="PHOSPHOLIPASE A-2-ACTIVATING PROTEIN"/>
    <property type="match status" value="1"/>
</dbReference>
<dbReference type="SUPFAM" id="SSF50978">
    <property type="entry name" value="WD40 repeat-like"/>
    <property type="match status" value="1"/>
</dbReference>
<dbReference type="PANTHER" id="PTHR19849:SF1">
    <property type="entry name" value="F-BOX_WD REPEAT-CONTAINING PROTEIN 7"/>
    <property type="match status" value="1"/>
</dbReference>
<dbReference type="GO" id="GO:0005634">
    <property type="term" value="C:nucleus"/>
    <property type="evidence" value="ECO:0007669"/>
    <property type="project" value="TreeGrafter"/>
</dbReference>
<dbReference type="GO" id="GO:0043161">
    <property type="term" value="P:proteasome-mediated ubiquitin-dependent protein catabolic process"/>
    <property type="evidence" value="ECO:0007669"/>
    <property type="project" value="TreeGrafter"/>
</dbReference>
<organism evidence="4 5">
    <name type="scientific">Linnemannia schmuckeri</name>
    <dbReference type="NCBI Taxonomy" id="64567"/>
    <lineage>
        <taxon>Eukaryota</taxon>
        <taxon>Fungi</taxon>
        <taxon>Fungi incertae sedis</taxon>
        <taxon>Mucoromycota</taxon>
        <taxon>Mortierellomycotina</taxon>
        <taxon>Mortierellomycetes</taxon>
        <taxon>Mortierellales</taxon>
        <taxon>Mortierellaceae</taxon>
        <taxon>Linnemannia</taxon>
    </lineage>
</organism>
<dbReference type="InterPro" id="IPR020472">
    <property type="entry name" value="WD40_PAC1"/>
</dbReference>
<dbReference type="EMBL" id="JAAAUQ010000064">
    <property type="protein sequence ID" value="KAF9155493.1"/>
    <property type="molecule type" value="Genomic_DNA"/>
</dbReference>
<dbReference type="InterPro" id="IPR019775">
    <property type="entry name" value="WD40_repeat_CS"/>
</dbReference>
<evidence type="ECO:0000256" key="2">
    <source>
        <dbReference type="ARBA" id="ARBA00022737"/>
    </source>
</evidence>
<dbReference type="GO" id="GO:0043130">
    <property type="term" value="F:ubiquitin binding"/>
    <property type="evidence" value="ECO:0007669"/>
    <property type="project" value="TreeGrafter"/>
</dbReference>
<dbReference type="AlphaFoldDB" id="A0A9P5S801"/>
<feature type="repeat" description="WD" evidence="3">
    <location>
        <begin position="193"/>
        <end position="232"/>
    </location>
</feature>
<dbReference type="Gene3D" id="2.130.10.10">
    <property type="entry name" value="YVTN repeat-like/Quinoprotein amine dehydrogenase"/>
    <property type="match status" value="1"/>
</dbReference>
<proteinExistence type="predicted"/>
<dbReference type="PROSITE" id="PS50294">
    <property type="entry name" value="WD_REPEATS_REGION"/>
    <property type="match status" value="1"/>
</dbReference>
<protein>
    <recommendedName>
        <fullName evidence="6">WD40 repeat-like protein</fullName>
    </recommendedName>
</protein>
<evidence type="ECO:0000313" key="4">
    <source>
        <dbReference type="EMBL" id="KAF9155493.1"/>
    </source>
</evidence>
<evidence type="ECO:0008006" key="6">
    <source>
        <dbReference type="Google" id="ProtNLM"/>
    </source>
</evidence>
<accession>A0A9P5S801</accession>
<dbReference type="SMART" id="SM00320">
    <property type="entry name" value="WD40"/>
    <property type="match status" value="3"/>
</dbReference>
<keyword evidence="2" id="KW-0677">Repeat</keyword>
<keyword evidence="5" id="KW-1185">Reference proteome</keyword>
<dbReference type="PROSITE" id="PS00678">
    <property type="entry name" value="WD_REPEATS_1"/>
    <property type="match status" value="1"/>
</dbReference>
<dbReference type="GO" id="GO:0005737">
    <property type="term" value="C:cytoplasm"/>
    <property type="evidence" value="ECO:0007669"/>
    <property type="project" value="TreeGrafter"/>
</dbReference>
<reference evidence="4" key="1">
    <citation type="journal article" date="2020" name="Fungal Divers.">
        <title>Resolving the Mortierellaceae phylogeny through synthesis of multi-gene phylogenetics and phylogenomics.</title>
        <authorList>
            <person name="Vandepol N."/>
            <person name="Liber J."/>
            <person name="Desiro A."/>
            <person name="Na H."/>
            <person name="Kennedy M."/>
            <person name="Barry K."/>
            <person name="Grigoriev I.V."/>
            <person name="Miller A.N."/>
            <person name="O'Donnell K."/>
            <person name="Stajich J.E."/>
            <person name="Bonito G."/>
        </authorList>
    </citation>
    <scope>NUCLEOTIDE SEQUENCE</scope>
    <source>
        <strain evidence="4">NRRL 6426</strain>
    </source>
</reference>
<comment type="caution">
    <text evidence="4">The sequence shown here is derived from an EMBL/GenBank/DDBJ whole genome shotgun (WGS) entry which is preliminary data.</text>
</comment>
<evidence type="ECO:0000313" key="5">
    <source>
        <dbReference type="Proteomes" id="UP000748756"/>
    </source>
</evidence>
<name>A0A9P5S801_9FUNG</name>
<dbReference type="Proteomes" id="UP000748756">
    <property type="component" value="Unassembled WGS sequence"/>
</dbReference>
<dbReference type="PROSITE" id="PS50082">
    <property type="entry name" value="WD_REPEATS_2"/>
    <property type="match status" value="2"/>
</dbReference>
<dbReference type="OrthoDB" id="190105at2759"/>
<dbReference type="InterPro" id="IPR036322">
    <property type="entry name" value="WD40_repeat_dom_sf"/>
</dbReference>
<dbReference type="GO" id="GO:0010992">
    <property type="term" value="P:ubiquitin recycling"/>
    <property type="evidence" value="ECO:0007669"/>
    <property type="project" value="TreeGrafter"/>
</dbReference>
<evidence type="ECO:0000256" key="1">
    <source>
        <dbReference type="ARBA" id="ARBA00022574"/>
    </source>
</evidence>
<sequence>MQPEETPNSIRVQVGDRVITSLIHAADRIIVTFDCETVIVYNALTGAVLQTLTGHQGGDWASALYNSNTLITAVTDRTIHVWDLEKGVCTHVFQIHTSTVRTTQIVLPNNINYHGLQLAPKYDSEFPIIVAGSRDTTLSGHTQLIRDVAAEGNLVASASYDTTARILNSHTGELIHTLVGHKDKLYAIVLDSTNRHTLMVGLLRLNDNLLASASADGTVKVWDPITAKPIHTLGNHLPGTG</sequence>
<evidence type="ECO:0000256" key="3">
    <source>
        <dbReference type="PROSITE-ProRule" id="PRU00221"/>
    </source>
</evidence>
<keyword evidence="1 3" id="KW-0853">WD repeat</keyword>
<feature type="repeat" description="WD" evidence="3">
    <location>
        <begin position="66"/>
        <end position="92"/>
    </location>
</feature>
<dbReference type="InterPro" id="IPR015943">
    <property type="entry name" value="WD40/YVTN_repeat-like_dom_sf"/>
</dbReference>